<dbReference type="Proteomes" id="UP001054945">
    <property type="component" value="Unassembled WGS sequence"/>
</dbReference>
<proteinExistence type="predicted"/>
<evidence type="ECO:0000313" key="1">
    <source>
        <dbReference type="EMBL" id="GIY11613.1"/>
    </source>
</evidence>
<gene>
    <name evidence="1" type="primary">Phldb2</name>
    <name evidence="1" type="ORF">CEXT_749361</name>
</gene>
<protein>
    <submittedName>
        <fullName evidence="1">Kinesin-like protein unc-104</fullName>
    </submittedName>
</protein>
<dbReference type="EMBL" id="BPLR01006666">
    <property type="protein sequence ID" value="GIY11613.1"/>
    <property type="molecule type" value="Genomic_DNA"/>
</dbReference>
<sequence>MASLGVWKVSNPFPPGLRNPGLQNGSFLEVASASKDGLSISESGRSLKVQTEGPHLVSLGGGRLALL</sequence>
<name>A0AAV4QV87_CAEEX</name>
<comment type="caution">
    <text evidence="1">The sequence shown here is derived from an EMBL/GenBank/DDBJ whole genome shotgun (WGS) entry which is preliminary data.</text>
</comment>
<accession>A0AAV4QV87</accession>
<evidence type="ECO:0000313" key="2">
    <source>
        <dbReference type="Proteomes" id="UP001054945"/>
    </source>
</evidence>
<dbReference type="AlphaFoldDB" id="A0AAV4QV87"/>
<organism evidence="1 2">
    <name type="scientific">Caerostris extrusa</name>
    <name type="common">Bark spider</name>
    <name type="synonym">Caerostris bankana</name>
    <dbReference type="NCBI Taxonomy" id="172846"/>
    <lineage>
        <taxon>Eukaryota</taxon>
        <taxon>Metazoa</taxon>
        <taxon>Ecdysozoa</taxon>
        <taxon>Arthropoda</taxon>
        <taxon>Chelicerata</taxon>
        <taxon>Arachnida</taxon>
        <taxon>Araneae</taxon>
        <taxon>Araneomorphae</taxon>
        <taxon>Entelegynae</taxon>
        <taxon>Araneoidea</taxon>
        <taxon>Araneidae</taxon>
        <taxon>Caerostris</taxon>
    </lineage>
</organism>
<keyword evidence="2" id="KW-1185">Reference proteome</keyword>
<reference evidence="1 2" key="1">
    <citation type="submission" date="2021-06" db="EMBL/GenBank/DDBJ databases">
        <title>Caerostris extrusa draft genome.</title>
        <authorList>
            <person name="Kono N."/>
            <person name="Arakawa K."/>
        </authorList>
    </citation>
    <scope>NUCLEOTIDE SEQUENCE [LARGE SCALE GENOMIC DNA]</scope>
</reference>